<accession>A0A182LT05</accession>
<organism evidence="1 2">
    <name type="scientific">Anopheles culicifacies</name>
    <dbReference type="NCBI Taxonomy" id="139723"/>
    <lineage>
        <taxon>Eukaryota</taxon>
        <taxon>Metazoa</taxon>
        <taxon>Ecdysozoa</taxon>
        <taxon>Arthropoda</taxon>
        <taxon>Hexapoda</taxon>
        <taxon>Insecta</taxon>
        <taxon>Pterygota</taxon>
        <taxon>Neoptera</taxon>
        <taxon>Endopterygota</taxon>
        <taxon>Diptera</taxon>
        <taxon>Nematocera</taxon>
        <taxon>Culicoidea</taxon>
        <taxon>Culicidae</taxon>
        <taxon>Anophelinae</taxon>
        <taxon>Anopheles</taxon>
        <taxon>culicifacies species complex</taxon>
    </lineage>
</organism>
<reference evidence="1" key="2">
    <citation type="submission" date="2020-05" db="UniProtKB">
        <authorList>
            <consortium name="EnsemblMetazoa"/>
        </authorList>
    </citation>
    <scope>IDENTIFICATION</scope>
    <source>
        <strain evidence="1">A-37</strain>
    </source>
</reference>
<name>A0A182LT05_9DIPT</name>
<dbReference type="AlphaFoldDB" id="A0A182LT05"/>
<dbReference type="VEuPathDB" id="VectorBase:ACUA001188"/>
<proteinExistence type="predicted"/>
<protein>
    <submittedName>
        <fullName evidence="1">Uncharacterized protein</fullName>
    </submittedName>
</protein>
<keyword evidence="2" id="KW-1185">Reference proteome</keyword>
<dbReference type="EnsemblMetazoa" id="ACUA001188-RA">
    <property type="protein sequence ID" value="ACUA001188-PA"/>
    <property type="gene ID" value="ACUA001188"/>
</dbReference>
<evidence type="ECO:0000313" key="2">
    <source>
        <dbReference type="Proteomes" id="UP000075883"/>
    </source>
</evidence>
<reference evidence="2" key="1">
    <citation type="submission" date="2013-09" db="EMBL/GenBank/DDBJ databases">
        <title>The Genome Sequence of Anopheles culicifacies species A.</title>
        <authorList>
            <consortium name="The Broad Institute Genomics Platform"/>
            <person name="Neafsey D.E."/>
            <person name="Besansky N."/>
            <person name="Howell P."/>
            <person name="Walton C."/>
            <person name="Young S.K."/>
            <person name="Zeng Q."/>
            <person name="Gargeya S."/>
            <person name="Fitzgerald M."/>
            <person name="Haas B."/>
            <person name="Abouelleil A."/>
            <person name="Allen A.W."/>
            <person name="Alvarado L."/>
            <person name="Arachchi H.M."/>
            <person name="Berlin A.M."/>
            <person name="Chapman S.B."/>
            <person name="Gainer-Dewar J."/>
            <person name="Goldberg J."/>
            <person name="Griggs A."/>
            <person name="Gujja S."/>
            <person name="Hansen M."/>
            <person name="Howarth C."/>
            <person name="Imamovic A."/>
            <person name="Ireland A."/>
            <person name="Larimer J."/>
            <person name="McCowan C."/>
            <person name="Murphy C."/>
            <person name="Pearson M."/>
            <person name="Poon T.W."/>
            <person name="Priest M."/>
            <person name="Roberts A."/>
            <person name="Saif S."/>
            <person name="Shea T."/>
            <person name="Sisk P."/>
            <person name="Sykes S."/>
            <person name="Wortman J."/>
            <person name="Nusbaum C."/>
            <person name="Birren B."/>
        </authorList>
    </citation>
    <scope>NUCLEOTIDE SEQUENCE [LARGE SCALE GENOMIC DNA]</scope>
    <source>
        <strain evidence="2">A-37</strain>
    </source>
</reference>
<evidence type="ECO:0000313" key="1">
    <source>
        <dbReference type="EnsemblMetazoa" id="ACUA001188-PA"/>
    </source>
</evidence>
<dbReference type="Proteomes" id="UP000075883">
    <property type="component" value="Unassembled WGS sequence"/>
</dbReference>
<dbReference type="EMBL" id="AXCM01001921">
    <property type="status" value="NOT_ANNOTATED_CDS"/>
    <property type="molecule type" value="Genomic_DNA"/>
</dbReference>
<sequence length="129" mass="13916">MGKVECAAHIFDLYRHSTVAIADENYPQVRVLSNSDNGVHFSFMSDKDEASSSASPCSLGAFQPGRVARLFGAASGWLFGALPLYPKTVHDDSIAIVDTGQTAGLDPLGGIVSYVLLLGVRWFSSLWFF</sequence>